<dbReference type="Proteomes" id="UP001187682">
    <property type="component" value="Unassembled WGS sequence"/>
</dbReference>
<protein>
    <submittedName>
        <fullName evidence="3">Uncharacterized protein</fullName>
    </submittedName>
</protein>
<organism evidence="3 4">
    <name type="scientific">Cephalotrichum gorgonifer</name>
    <dbReference type="NCBI Taxonomy" id="2041049"/>
    <lineage>
        <taxon>Eukaryota</taxon>
        <taxon>Fungi</taxon>
        <taxon>Dikarya</taxon>
        <taxon>Ascomycota</taxon>
        <taxon>Pezizomycotina</taxon>
        <taxon>Sordariomycetes</taxon>
        <taxon>Hypocreomycetidae</taxon>
        <taxon>Microascales</taxon>
        <taxon>Microascaceae</taxon>
        <taxon>Cephalotrichum</taxon>
    </lineage>
</organism>
<keyword evidence="4" id="KW-1185">Reference proteome</keyword>
<dbReference type="EMBL" id="ONZQ02000019">
    <property type="protein sequence ID" value="SPO07175.1"/>
    <property type="molecule type" value="Genomic_DNA"/>
</dbReference>
<evidence type="ECO:0000313" key="3">
    <source>
        <dbReference type="EMBL" id="SPO07175.1"/>
    </source>
</evidence>
<gene>
    <name evidence="3" type="ORF">DNG_09869</name>
</gene>
<dbReference type="InterPro" id="IPR049192">
    <property type="entry name" value="DUF4246_C"/>
</dbReference>
<dbReference type="AlphaFoldDB" id="A0AAE8N6I1"/>
<feature type="domain" description="DUF4246" evidence="1">
    <location>
        <begin position="122"/>
        <end position="553"/>
    </location>
</feature>
<sequence length="695" mass="78974">MASEEVPTPLRVPGAGLPINARPETMFPSALASPWSGMYSWASRGVTLREQRMMAFISDITDKPEWERKVFDETIIEKWRAEAAQKPEELDGDVILSTEMFDFVGLELSVDLRIEVGKLIDEQCITELRDKAEIFKETGLVNVFDGELTIVKSDRMISESLRKSLCQGVRILEDVPDRLKDWHPRSDNMVLDLLHPSLYPVAYGLTRVVHDRKVPLDGCLEYIGKGTIVDEFKPSRSRSSGPYEWGSFQWLPTDVKLTEVGARLQGYINNLHPEKHRALYEVLEAVVGATIPVGSEDWEFPEGLLYHVPDREEGAADGWYDPAKETACAADGTPHDYSESGGSHDPDDEFLWEDDWHEWRHDNRILKQREPRSYIPQAELKNDSKRVDFREKYPEGLQVIFKLANIHLAPEKPEYKGGSWHVEGGFNEMICASAIYYYDQDNISDSHLAFRQAMDEDAIRMIPEQNEHAALEAYLGVEQDGTAIQPLGRALTCEGRVLAFPNCVQHQVQPFSLQDKGRPGHRKILAMFLVDPGRRILSTSNVPPQRRDWWAEELHRRYALSRLPPELREHAIGMVDFPVSWEKAMEMRERLMDERSDENSRITDDMMETTLSRTPLSFAAARADMPIADLLLVDSKEHGIRTPLLLADKSGDEGLGRLLLNTSKADVDSKDKHNRTPLLITEAEVLSHGETGRRG</sequence>
<accession>A0AAE8N6I1</accession>
<proteinExistence type="predicted"/>
<dbReference type="InterPro" id="IPR036770">
    <property type="entry name" value="Ankyrin_rpt-contain_sf"/>
</dbReference>
<dbReference type="Gene3D" id="1.25.40.20">
    <property type="entry name" value="Ankyrin repeat-containing domain"/>
    <property type="match status" value="1"/>
</dbReference>
<dbReference type="InterPro" id="IPR025340">
    <property type="entry name" value="DUF4246"/>
</dbReference>
<evidence type="ECO:0000313" key="4">
    <source>
        <dbReference type="Proteomes" id="UP001187682"/>
    </source>
</evidence>
<evidence type="ECO:0000259" key="2">
    <source>
        <dbReference type="Pfam" id="PF21666"/>
    </source>
</evidence>
<dbReference type="InterPro" id="IPR049207">
    <property type="entry name" value="DUF4246_N"/>
</dbReference>
<feature type="domain" description="DUF4246" evidence="2">
    <location>
        <begin position="12"/>
        <end position="82"/>
    </location>
</feature>
<dbReference type="PANTHER" id="PTHR33119:SF1">
    <property type="entry name" value="FE2OG DIOXYGENASE DOMAIN-CONTAINING PROTEIN"/>
    <property type="match status" value="1"/>
</dbReference>
<dbReference type="SUPFAM" id="SSF48403">
    <property type="entry name" value="Ankyrin repeat"/>
    <property type="match status" value="1"/>
</dbReference>
<reference evidence="3" key="1">
    <citation type="submission" date="2018-03" db="EMBL/GenBank/DDBJ databases">
        <authorList>
            <person name="Guldener U."/>
        </authorList>
    </citation>
    <scope>NUCLEOTIDE SEQUENCE</scope>
</reference>
<evidence type="ECO:0000259" key="1">
    <source>
        <dbReference type="Pfam" id="PF14033"/>
    </source>
</evidence>
<dbReference type="PANTHER" id="PTHR33119">
    <property type="entry name" value="IFI3P"/>
    <property type="match status" value="1"/>
</dbReference>
<name>A0AAE8N6I1_9PEZI</name>
<dbReference type="Pfam" id="PF14033">
    <property type="entry name" value="DUF4246"/>
    <property type="match status" value="1"/>
</dbReference>
<dbReference type="Pfam" id="PF21666">
    <property type="entry name" value="DUF4246_N"/>
    <property type="match status" value="1"/>
</dbReference>
<comment type="caution">
    <text evidence="3">The sequence shown here is derived from an EMBL/GenBank/DDBJ whole genome shotgun (WGS) entry which is preliminary data.</text>
</comment>